<proteinExistence type="predicted"/>
<sequence>MRNLVNYAIKYAEFGFSVLPMAGKRPLIKFADQPPLTVEQVKQVWKKYPYANIALRTIKFFVVDIDVHENEANGFDSIKQYEHPEYFRKTLEQKTAGGGRQLLYLKRDDMTIQQNIGWLPGVDIKAHPNNYVVVAPSSNHGKLYEWLNKRPIVTASPELVKAINQKKITNYTPEDLKFSGGKTTTTHLFEQITQGLGETGGRNNALAAFIGGLLFRNVDAEIVYQLAMMANQNTPKSLSTNEFNRTFDSMVKKEIKRREDSD</sequence>
<dbReference type="AlphaFoldDB" id="A0A1E7XJJ5"/>
<dbReference type="EMBL" id="MIQE01000001">
    <property type="protein sequence ID" value="OFA13294.1"/>
    <property type="molecule type" value="Genomic_DNA"/>
</dbReference>
<organism evidence="3 4">
    <name type="scientific">Lentilactobacillus sunkii</name>
    <dbReference type="NCBI Taxonomy" id="481719"/>
    <lineage>
        <taxon>Bacteria</taxon>
        <taxon>Bacillati</taxon>
        <taxon>Bacillota</taxon>
        <taxon>Bacilli</taxon>
        <taxon>Lactobacillales</taxon>
        <taxon>Lactobacillaceae</taxon>
        <taxon>Lentilactobacillus</taxon>
    </lineage>
</organism>
<dbReference type="RefSeq" id="WP_070366828.1">
    <property type="nucleotide sequence ID" value="NZ_MIQE01000001.1"/>
</dbReference>
<evidence type="ECO:0000313" key="3">
    <source>
        <dbReference type="EMBL" id="OFA13294.1"/>
    </source>
</evidence>
<evidence type="ECO:0000259" key="2">
    <source>
        <dbReference type="SMART" id="SM00943"/>
    </source>
</evidence>
<comment type="caution">
    <text evidence="3">The sequence shown here is derived from an EMBL/GenBank/DDBJ whole genome shotgun (WGS) entry which is preliminary data.</text>
</comment>
<dbReference type="InterPro" id="IPR014820">
    <property type="entry name" value="PriCT_1"/>
</dbReference>
<dbReference type="SMART" id="SM00942">
    <property type="entry name" value="PriCT_1"/>
    <property type="match status" value="1"/>
</dbReference>
<evidence type="ECO:0000313" key="4">
    <source>
        <dbReference type="Proteomes" id="UP000177010"/>
    </source>
</evidence>
<dbReference type="Proteomes" id="UP000177010">
    <property type="component" value="Unassembled WGS sequence"/>
</dbReference>
<dbReference type="Pfam" id="PF08708">
    <property type="entry name" value="PriCT_1"/>
    <property type="match status" value="1"/>
</dbReference>
<dbReference type="STRING" id="481719.LASUN_00270"/>
<dbReference type="Pfam" id="PF09250">
    <property type="entry name" value="Prim-Pol"/>
    <property type="match status" value="1"/>
</dbReference>
<gene>
    <name evidence="3" type="ORF">LASUN_00270</name>
</gene>
<evidence type="ECO:0008006" key="5">
    <source>
        <dbReference type="Google" id="ProtNLM"/>
    </source>
</evidence>
<accession>A0A1E7XJJ5</accession>
<protein>
    <recommendedName>
        <fullName evidence="5">DNA primase</fullName>
    </recommendedName>
</protein>
<dbReference type="SMART" id="SM00943">
    <property type="entry name" value="Prim-Pol"/>
    <property type="match status" value="1"/>
</dbReference>
<dbReference type="InterPro" id="IPR015330">
    <property type="entry name" value="DNA_primase/pol_bifunc_N"/>
</dbReference>
<dbReference type="SUPFAM" id="SSF56747">
    <property type="entry name" value="Prim-pol domain"/>
    <property type="match status" value="1"/>
</dbReference>
<evidence type="ECO:0000259" key="1">
    <source>
        <dbReference type="SMART" id="SM00942"/>
    </source>
</evidence>
<reference evidence="3 4" key="1">
    <citation type="submission" date="2016-09" db="EMBL/GenBank/DDBJ databases">
        <title>Genome Sequence of Lactobacillus sunkii Strain CG01.</title>
        <authorList>
            <person name="Poehlein A."/>
            <person name="Gabris C."/>
            <person name="Bengelsdorf F.R."/>
            <person name="Duerre P."/>
            <person name="Daniel R."/>
        </authorList>
    </citation>
    <scope>NUCLEOTIDE SEQUENCE [LARGE SCALE GENOMIC DNA]</scope>
    <source>
        <strain evidence="3 4">CG_D</strain>
    </source>
</reference>
<feature type="domain" description="DNA primase/polymerase bifunctional N-terminal" evidence="2">
    <location>
        <begin position="8"/>
        <end position="160"/>
    </location>
</feature>
<feature type="domain" description="Primase C-terminal 1" evidence="1">
    <location>
        <begin position="191"/>
        <end position="256"/>
    </location>
</feature>
<dbReference type="CDD" id="cd04859">
    <property type="entry name" value="Prim_Pol"/>
    <property type="match status" value="1"/>
</dbReference>
<name>A0A1E7XJJ5_9LACO</name>